<dbReference type="InterPro" id="IPR051037">
    <property type="entry name" value="RNAPII_TF_IWS1"/>
</dbReference>
<dbReference type="KEGG" id="epa:110251560"/>
<accession>A0A913YTE6</accession>
<evidence type="ECO:0000256" key="10">
    <source>
        <dbReference type="SAM" id="MobiDB-lite"/>
    </source>
</evidence>
<feature type="domain" description="TFIIS N-terminal" evidence="11">
    <location>
        <begin position="449"/>
        <end position="527"/>
    </location>
</feature>
<dbReference type="InterPro" id="IPR017923">
    <property type="entry name" value="TFIIS_N"/>
</dbReference>
<proteinExistence type="inferred from homology"/>
<keyword evidence="3" id="KW-0509">mRNA transport</keyword>
<keyword evidence="4" id="KW-0805">Transcription regulation</keyword>
<feature type="compositionally biased region" description="Basic and acidic residues" evidence="10">
    <location>
        <begin position="69"/>
        <end position="83"/>
    </location>
</feature>
<feature type="compositionally biased region" description="Acidic residues" evidence="10">
    <location>
        <begin position="116"/>
        <end position="133"/>
    </location>
</feature>
<evidence type="ECO:0000256" key="6">
    <source>
        <dbReference type="ARBA" id="ARBA00023187"/>
    </source>
</evidence>
<dbReference type="PROSITE" id="PS51319">
    <property type="entry name" value="TFIIS_N"/>
    <property type="match status" value="1"/>
</dbReference>
<keyword evidence="2" id="KW-0507">mRNA processing</keyword>
<evidence type="ECO:0000256" key="5">
    <source>
        <dbReference type="ARBA" id="ARBA00023163"/>
    </source>
</evidence>
<comment type="subcellular location">
    <subcellularLocation>
        <location evidence="9">Nucleus</location>
    </subcellularLocation>
</comment>
<feature type="compositionally biased region" description="Basic and acidic residues" evidence="10">
    <location>
        <begin position="554"/>
        <end position="581"/>
    </location>
</feature>
<evidence type="ECO:0000256" key="8">
    <source>
        <dbReference type="ARBA" id="ARBA00037992"/>
    </source>
</evidence>
<evidence type="ECO:0000259" key="11">
    <source>
        <dbReference type="PROSITE" id="PS51319"/>
    </source>
</evidence>
<name>A0A913YTE6_EXADI</name>
<dbReference type="GO" id="GO:0016973">
    <property type="term" value="P:poly(A)+ mRNA export from nucleus"/>
    <property type="evidence" value="ECO:0007669"/>
    <property type="project" value="TreeGrafter"/>
</dbReference>
<organism evidence="12 13">
    <name type="scientific">Exaiptasia diaphana</name>
    <name type="common">Tropical sea anemone</name>
    <name type="synonym">Aiptasia pulchella</name>
    <dbReference type="NCBI Taxonomy" id="2652724"/>
    <lineage>
        <taxon>Eukaryota</taxon>
        <taxon>Metazoa</taxon>
        <taxon>Cnidaria</taxon>
        <taxon>Anthozoa</taxon>
        <taxon>Hexacorallia</taxon>
        <taxon>Actiniaria</taxon>
        <taxon>Aiptasiidae</taxon>
        <taxon>Exaiptasia</taxon>
    </lineage>
</organism>
<dbReference type="Gene3D" id="1.20.930.10">
    <property type="entry name" value="Conserved domain common to transcription factors TFIIS, elongin A, CRSP70"/>
    <property type="match status" value="1"/>
</dbReference>
<dbReference type="OrthoDB" id="21124at2759"/>
<dbReference type="GO" id="GO:0008380">
    <property type="term" value="P:RNA splicing"/>
    <property type="evidence" value="ECO:0007669"/>
    <property type="project" value="UniProtKB-KW"/>
</dbReference>
<dbReference type="GeneID" id="110251560"/>
<sequence length="652" mass="73792">MADSVEDPMENSGDEDQEIDRPPTPDYHDHEDKPEDDVFSDISDDEDKEKLGSKQEETPVVTDSPVSDTSEHDNKEKDSEEFRNITSVDNDSEKEEIEAVDSENHNVDNTDTMYNDGDDNENDTLEKETEESDLTGQEKTVSPVDNSESVPDTDVKLITSDEEKNSSNDEEETVEKNKDDEETMPVSPIGLGLSEPDTEIVEDILKKDVEEICEENSEEGKEEDIEESKKEEEDIQEDEEEKVEKSVSDQEEDEEKPSTSEDIPDDERSEPDEEGGDQLIQDIFGASDEEEEFEGFDQDEIEISRPKQDVPSTPSKSMISDDEDEGVSGEVESMSVPKPKDTKEGEESDSDDEERSVSETVWDFDIMMEQKKASRAKKRRRRGDSELISDSDDLVVDMVKQMKQAAEDDKILNEAKQAATKKLKLLPLVLTHLNKADLQFTFIDSGILNALKDWLSPLPDGSLPHLQIRTGLLKILSSFPALDTGALKMSGLGKAIMYIYRHPKEIRQNKNIAGKLINEWARPIFGVTSNFKSMSREEREERDYQNMSKRRRLSSTEEGGRTPRSIDRALQGEKKAARPGEKGFIMRARVPTPSNKDYVVRPKSSLEALDFQRVNKVMSRADKQMRKFKDRNKSKAPTHAATISIEGRKMSL</sequence>
<keyword evidence="13" id="KW-1185">Reference proteome</keyword>
<dbReference type="InterPro" id="IPR035441">
    <property type="entry name" value="TFIIS/LEDGF_dom_sf"/>
</dbReference>
<feature type="compositionally biased region" description="Acidic residues" evidence="10">
    <location>
        <begin position="211"/>
        <end position="226"/>
    </location>
</feature>
<feature type="compositionally biased region" description="Acidic residues" evidence="10">
    <location>
        <begin position="287"/>
        <end position="301"/>
    </location>
</feature>
<reference evidence="12" key="1">
    <citation type="submission" date="2022-11" db="UniProtKB">
        <authorList>
            <consortium name="EnsemblMetazoa"/>
        </authorList>
    </citation>
    <scope>IDENTIFICATION</scope>
</reference>
<feature type="compositionally biased region" description="Basic and acidic residues" evidence="10">
    <location>
        <begin position="19"/>
        <end position="33"/>
    </location>
</feature>
<dbReference type="OMA" id="QNAVERM"/>
<keyword evidence="6" id="KW-0508">mRNA splicing</keyword>
<feature type="region of interest" description="Disordered" evidence="10">
    <location>
        <begin position="535"/>
        <end position="583"/>
    </location>
</feature>
<evidence type="ECO:0000256" key="4">
    <source>
        <dbReference type="ARBA" id="ARBA00023015"/>
    </source>
</evidence>
<dbReference type="FunFam" id="1.20.930.10:FF:000001">
    <property type="entry name" value="IWS1, SUPT6H interacting protein"/>
    <property type="match status" value="1"/>
</dbReference>
<evidence type="ECO:0000256" key="7">
    <source>
        <dbReference type="ARBA" id="ARBA00023242"/>
    </source>
</evidence>
<evidence type="ECO:0000256" key="9">
    <source>
        <dbReference type="PROSITE-ProRule" id="PRU00649"/>
    </source>
</evidence>
<dbReference type="Proteomes" id="UP000887567">
    <property type="component" value="Unplaced"/>
</dbReference>
<feature type="compositionally biased region" description="Acidic residues" evidence="10">
    <location>
        <begin position="262"/>
        <end position="276"/>
    </location>
</feature>
<dbReference type="Pfam" id="PF08711">
    <property type="entry name" value="Med26"/>
    <property type="match status" value="1"/>
</dbReference>
<feature type="compositionally biased region" description="Basic and acidic residues" evidence="10">
    <location>
        <begin position="48"/>
        <end position="57"/>
    </location>
</feature>
<evidence type="ECO:0000256" key="2">
    <source>
        <dbReference type="ARBA" id="ARBA00022664"/>
    </source>
</evidence>
<dbReference type="GO" id="GO:0006397">
    <property type="term" value="P:mRNA processing"/>
    <property type="evidence" value="ECO:0007669"/>
    <property type="project" value="UniProtKB-KW"/>
</dbReference>
<evidence type="ECO:0000256" key="1">
    <source>
        <dbReference type="ARBA" id="ARBA00022448"/>
    </source>
</evidence>
<feature type="region of interest" description="Disordered" evidence="10">
    <location>
        <begin position="628"/>
        <end position="652"/>
    </location>
</feature>
<feature type="compositionally biased region" description="Basic and acidic residues" evidence="10">
    <location>
        <begin position="153"/>
        <end position="167"/>
    </location>
</feature>
<dbReference type="PANTHER" id="PTHR46010:SF1">
    <property type="entry name" value="PROTEIN IWS1 HOMOLOG"/>
    <property type="match status" value="1"/>
</dbReference>
<feature type="compositionally biased region" description="Acidic residues" evidence="10">
    <location>
        <begin position="90"/>
        <end position="101"/>
    </location>
</feature>
<dbReference type="GO" id="GO:0005634">
    <property type="term" value="C:nucleus"/>
    <property type="evidence" value="ECO:0007669"/>
    <property type="project" value="UniProtKB-SubCell"/>
</dbReference>
<dbReference type="PANTHER" id="PTHR46010">
    <property type="entry name" value="PROTEIN IWS1 HOMOLOG"/>
    <property type="match status" value="1"/>
</dbReference>
<comment type="similarity">
    <text evidence="8">Belongs to the IWS1 family.</text>
</comment>
<keyword evidence="1" id="KW-0813">Transport</keyword>
<evidence type="ECO:0000256" key="3">
    <source>
        <dbReference type="ARBA" id="ARBA00022816"/>
    </source>
</evidence>
<feature type="compositionally biased region" description="Basic and acidic residues" evidence="10">
    <location>
        <begin position="535"/>
        <end position="544"/>
    </location>
</feature>
<feature type="compositionally biased region" description="Acidic residues" evidence="10">
    <location>
        <begin position="1"/>
        <end position="18"/>
    </location>
</feature>
<evidence type="ECO:0000313" key="12">
    <source>
        <dbReference type="EnsemblMetazoa" id="XP_028518765.1"/>
    </source>
</evidence>
<protein>
    <recommendedName>
        <fullName evidence="11">TFIIS N-terminal domain-containing protein</fullName>
    </recommendedName>
</protein>
<feature type="region of interest" description="Disordered" evidence="10">
    <location>
        <begin position="1"/>
        <end position="361"/>
    </location>
</feature>
<feature type="compositionally biased region" description="Polar residues" evidence="10">
    <location>
        <begin position="134"/>
        <end position="150"/>
    </location>
</feature>
<evidence type="ECO:0000313" key="13">
    <source>
        <dbReference type="Proteomes" id="UP000887567"/>
    </source>
</evidence>
<dbReference type="EnsemblMetazoa" id="XM_028662964.1">
    <property type="protein sequence ID" value="XP_028518765.1"/>
    <property type="gene ID" value="LOC110251560"/>
</dbReference>
<feature type="compositionally biased region" description="Acidic residues" evidence="10">
    <location>
        <begin position="34"/>
        <end position="47"/>
    </location>
</feature>
<keyword evidence="7 9" id="KW-0539">Nucleus</keyword>
<dbReference type="AlphaFoldDB" id="A0A913YTE6"/>
<dbReference type="RefSeq" id="XP_028518765.1">
    <property type="nucleotide sequence ID" value="XM_028662964.1"/>
</dbReference>
<keyword evidence="5" id="KW-0804">Transcription</keyword>